<dbReference type="Pfam" id="PF18962">
    <property type="entry name" value="Por_Secre_tail"/>
    <property type="match status" value="1"/>
</dbReference>
<proteinExistence type="predicted"/>
<evidence type="ECO:0000259" key="2">
    <source>
        <dbReference type="Pfam" id="PF18962"/>
    </source>
</evidence>
<accession>A0A923PI22</accession>
<feature type="domain" description="Secretion system C-terminal sorting" evidence="2">
    <location>
        <begin position="343"/>
        <end position="414"/>
    </location>
</feature>
<dbReference type="Proteomes" id="UP000650081">
    <property type="component" value="Unassembled WGS sequence"/>
</dbReference>
<reference evidence="3" key="1">
    <citation type="submission" date="2020-08" db="EMBL/GenBank/DDBJ databases">
        <title>Lewinella bacteria from marine environments.</title>
        <authorList>
            <person name="Zhong Y."/>
        </authorList>
    </citation>
    <scope>NUCLEOTIDE SEQUENCE</scope>
    <source>
        <strain evidence="3">KCTC 42187</strain>
    </source>
</reference>
<evidence type="ECO:0000313" key="4">
    <source>
        <dbReference type="Proteomes" id="UP000650081"/>
    </source>
</evidence>
<dbReference type="EMBL" id="JACSIT010000048">
    <property type="protein sequence ID" value="MBC6992990.1"/>
    <property type="molecule type" value="Genomic_DNA"/>
</dbReference>
<dbReference type="NCBIfam" id="TIGR04183">
    <property type="entry name" value="Por_Secre_tail"/>
    <property type="match status" value="1"/>
</dbReference>
<feature type="chain" id="PRO_5036678231" evidence="1">
    <location>
        <begin position="22"/>
        <end position="422"/>
    </location>
</feature>
<gene>
    <name evidence="3" type="ORF">H9S92_02330</name>
</gene>
<dbReference type="InterPro" id="IPR026444">
    <property type="entry name" value="Secre_tail"/>
</dbReference>
<dbReference type="AlphaFoldDB" id="A0A923PI22"/>
<keyword evidence="4" id="KW-1185">Reference proteome</keyword>
<evidence type="ECO:0000256" key="1">
    <source>
        <dbReference type="SAM" id="SignalP"/>
    </source>
</evidence>
<name>A0A923PI22_9BACT</name>
<keyword evidence="1" id="KW-0732">Signal</keyword>
<sequence length="422" mass="45462">MQTMKSTLTFLLFITAFSALTGQFLEVSQGAGYGQAVYLDLTTGSNTAIPHDAWDIAFNVGGRSSGILINEGVAAAQASPAPEVELYGSTATHFAPADTADITRRLYNGKSSWDDGAFNALATPGSPFDVGWGNYSPATQTVVGSRVFFVKTRAGEYRKLFISSLAGGKYTFLHGPLDGSSVDTVTVDKTLFIGKTLAYFSFADGVVDLEPERWDLLFTRYVTPLPDGENILDYTVTGVLQNQNVSVAKLSGVDPPTVAAPAASAYNDTLTTIGYDWKEFNLTTFQWSIPEDLVYFVRNAETIFRVQFLDFEGSGTGISTLSVEVAGSVAVAELPRTVASSRLYPNPAPDRVFLEIDARTAAEDLSLEVISVAGQTLLASRVRALHPGLNQLEISVRELPAGNYFLRLRGSLGVVVHHLVKQ</sequence>
<comment type="caution">
    <text evidence="3">The sequence shown here is derived from an EMBL/GenBank/DDBJ whole genome shotgun (WGS) entry which is preliminary data.</text>
</comment>
<organism evidence="3 4">
    <name type="scientific">Neolewinella lacunae</name>
    <dbReference type="NCBI Taxonomy" id="1517758"/>
    <lineage>
        <taxon>Bacteria</taxon>
        <taxon>Pseudomonadati</taxon>
        <taxon>Bacteroidota</taxon>
        <taxon>Saprospiria</taxon>
        <taxon>Saprospirales</taxon>
        <taxon>Lewinellaceae</taxon>
        <taxon>Neolewinella</taxon>
    </lineage>
</organism>
<feature type="signal peptide" evidence="1">
    <location>
        <begin position="1"/>
        <end position="21"/>
    </location>
</feature>
<protein>
    <submittedName>
        <fullName evidence="3">T9SS type A sorting domain-containing protein</fullName>
    </submittedName>
</protein>
<evidence type="ECO:0000313" key="3">
    <source>
        <dbReference type="EMBL" id="MBC6992990.1"/>
    </source>
</evidence>